<dbReference type="EMBL" id="JAGQHS010000112">
    <property type="protein sequence ID" value="MCA9757671.1"/>
    <property type="molecule type" value="Genomic_DNA"/>
</dbReference>
<dbReference type="Gene3D" id="3.30.470.20">
    <property type="entry name" value="ATP-grasp fold, B domain"/>
    <property type="match status" value="1"/>
</dbReference>
<feature type="binding site" evidence="12">
    <location>
        <position position="330"/>
    </location>
    <ligand>
        <name>Mg(2+)</name>
        <dbReference type="ChEBI" id="CHEBI:18420"/>
        <label>1</label>
    </ligand>
</feature>
<organism evidence="15 16">
    <name type="scientific">Eiseniibacteriota bacterium</name>
    <dbReference type="NCBI Taxonomy" id="2212470"/>
    <lineage>
        <taxon>Bacteria</taxon>
        <taxon>Candidatus Eiseniibacteriota</taxon>
    </lineage>
</organism>
<keyword evidence="5 13" id="KW-0547">Nucleotide-binding</keyword>
<evidence type="ECO:0000256" key="12">
    <source>
        <dbReference type="PIRSR" id="PIRSR039102-3"/>
    </source>
</evidence>
<dbReference type="NCBIfam" id="TIGR01205">
    <property type="entry name" value="D_ala_D_alaTIGR"/>
    <property type="match status" value="1"/>
</dbReference>
<dbReference type="GO" id="GO:0008716">
    <property type="term" value="F:D-alanine-D-alanine ligase activity"/>
    <property type="evidence" value="ECO:0007669"/>
    <property type="project" value="UniProtKB-UniRule"/>
</dbReference>
<comment type="subcellular location">
    <subcellularLocation>
        <location evidence="1 10">Cytoplasm</location>
    </subcellularLocation>
</comment>
<evidence type="ECO:0000256" key="8">
    <source>
        <dbReference type="ARBA" id="ARBA00022984"/>
    </source>
</evidence>
<name>A0A956SEN9_UNCEI</name>
<comment type="catalytic activity">
    <reaction evidence="10">
        <text>2 D-alanine + ATP = D-alanyl-D-alanine + ADP + phosphate + H(+)</text>
        <dbReference type="Rhea" id="RHEA:11224"/>
        <dbReference type="ChEBI" id="CHEBI:15378"/>
        <dbReference type="ChEBI" id="CHEBI:30616"/>
        <dbReference type="ChEBI" id="CHEBI:43474"/>
        <dbReference type="ChEBI" id="CHEBI:57416"/>
        <dbReference type="ChEBI" id="CHEBI:57822"/>
        <dbReference type="ChEBI" id="CHEBI:456216"/>
        <dbReference type="EC" id="6.3.2.4"/>
    </reaction>
</comment>
<dbReference type="Pfam" id="PF01820">
    <property type="entry name" value="Dala_Dala_lig_N"/>
    <property type="match status" value="1"/>
</dbReference>
<evidence type="ECO:0000256" key="9">
    <source>
        <dbReference type="ARBA" id="ARBA00023316"/>
    </source>
</evidence>
<evidence type="ECO:0000256" key="3">
    <source>
        <dbReference type="ARBA" id="ARBA00022490"/>
    </source>
</evidence>
<dbReference type="PROSITE" id="PS50975">
    <property type="entry name" value="ATP_GRASP"/>
    <property type="match status" value="1"/>
</dbReference>
<sequence length="383" mass="40508">MDIANTLREQVAGAPEQLEIALLLGGESSERVVSLASGIAAGAALSERGHRVTFFDPATLARADVQGSVDRTELAARLGLKSSSDALVSEDVSPAEARRRSRRMVPSLALLASDPVDVVFSLLHGGAGESGLVSGVLSMLGVPYVGSDALSSAAAMDKGIALSVIEEHGVPVAAHTYWRDVTQPLTAAEVDLLGGYPVVVKPFAEGSTVGITIVRESGDWARAAEVGGPYVHPTRGLLVEHYVPGKELTVGMLGHDPLPLVEIVPQEGFYDFARKYTKGSSQYIVPAPVDADLARRLQEHARVAFRELGCRDFGRVDFRVSDDGEVACLEVNTIPGMTATSLLPMAAKAIGIEFGELCELLCRMGWKRGKGVGLGTPETSRVR</sequence>
<dbReference type="InterPro" id="IPR011127">
    <property type="entry name" value="Dala_Dala_lig_N"/>
</dbReference>
<keyword evidence="12" id="KW-0464">Manganese</keyword>
<evidence type="ECO:0000313" key="15">
    <source>
        <dbReference type="EMBL" id="MCA9757671.1"/>
    </source>
</evidence>
<gene>
    <name evidence="10" type="primary">ddl</name>
    <name evidence="15" type="ORF">KDA27_17860</name>
</gene>
<dbReference type="NCBIfam" id="NF002378">
    <property type="entry name" value="PRK01372.1"/>
    <property type="match status" value="1"/>
</dbReference>
<reference evidence="15" key="1">
    <citation type="submission" date="2020-04" db="EMBL/GenBank/DDBJ databases">
        <authorList>
            <person name="Zhang T."/>
        </authorList>
    </citation>
    <scope>NUCLEOTIDE SEQUENCE</scope>
    <source>
        <strain evidence="15">HKST-UBA02</strain>
    </source>
</reference>
<accession>A0A956SEN9</accession>
<evidence type="ECO:0000256" key="5">
    <source>
        <dbReference type="ARBA" id="ARBA00022741"/>
    </source>
</evidence>
<comment type="cofactor">
    <cofactor evidence="12">
        <name>Mg(2+)</name>
        <dbReference type="ChEBI" id="CHEBI:18420"/>
    </cofactor>
    <cofactor evidence="12">
        <name>Mn(2+)</name>
        <dbReference type="ChEBI" id="CHEBI:29035"/>
    </cofactor>
    <text evidence="12">Binds 2 magnesium or manganese ions per subunit.</text>
</comment>
<feature type="domain" description="ATP-grasp" evidence="14">
    <location>
        <begin position="162"/>
        <end position="363"/>
    </location>
</feature>
<feature type="active site" evidence="11">
    <location>
        <position position="341"/>
    </location>
</feature>
<comment type="pathway">
    <text evidence="10">Cell wall biogenesis; peptidoglycan biosynthesis.</text>
</comment>
<dbReference type="GO" id="GO:0009252">
    <property type="term" value="P:peptidoglycan biosynthetic process"/>
    <property type="evidence" value="ECO:0007669"/>
    <property type="project" value="UniProtKB-UniRule"/>
</dbReference>
<keyword evidence="12" id="KW-0479">Metal-binding</keyword>
<keyword evidence="4 10" id="KW-0436">Ligase</keyword>
<dbReference type="GO" id="GO:0005524">
    <property type="term" value="F:ATP binding"/>
    <property type="evidence" value="ECO:0007669"/>
    <property type="project" value="UniProtKB-UniRule"/>
</dbReference>
<evidence type="ECO:0000256" key="2">
    <source>
        <dbReference type="ARBA" id="ARBA00010871"/>
    </source>
</evidence>
<comment type="function">
    <text evidence="10">Cell wall formation.</text>
</comment>
<keyword evidence="9 10" id="KW-0961">Cell wall biogenesis/degradation</keyword>
<feature type="active site" evidence="11">
    <location>
        <position position="207"/>
    </location>
</feature>
<dbReference type="PANTHER" id="PTHR23132">
    <property type="entry name" value="D-ALANINE--D-ALANINE LIGASE"/>
    <property type="match status" value="1"/>
</dbReference>
<dbReference type="SUPFAM" id="SSF52440">
    <property type="entry name" value="PreATP-grasp domain"/>
    <property type="match status" value="1"/>
</dbReference>
<dbReference type="GO" id="GO:0046872">
    <property type="term" value="F:metal ion binding"/>
    <property type="evidence" value="ECO:0007669"/>
    <property type="project" value="UniProtKB-KW"/>
</dbReference>
<comment type="similarity">
    <text evidence="2 10">Belongs to the D-alanine--D-alanine ligase family.</text>
</comment>
<dbReference type="InterPro" id="IPR013815">
    <property type="entry name" value="ATP_grasp_subdomain_1"/>
</dbReference>
<evidence type="ECO:0000256" key="4">
    <source>
        <dbReference type="ARBA" id="ARBA00022598"/>
    </source>
</evidence>
<evidence type="ECO:0000259" key="14">
    <source>
        <dbReference type="PROSITE" id="PS50975"/>
    </source>
</evidence>
<dbReference type="PANTHER" id="PTHR23132:SF23">
    <property type="entry name" value="D-ALANINE--D-ALANINE LIGASE B"/>
    <property type="match status" value="1"/>
</dbReference>
<dbReference type="Gene3D" id="3.30.1490.20">
    <property type="entry name" value="ATP-grasp fold, A domain"/>
    <property type="match status" value="1"/>
</dbReference>
<evidence type="ECO:0000256" key="6">
    <source>
        <dbReference type="ARBA" id="ARBA00022840"/>
    </source>
</evidence>
<dbReference type="GO" id="GO:0008360">
    <property type="term" value="P:regulation of cell shape"/>
    <property type="evidence" value="ECO:0007669"/>
    <property type="project" value="UniProtKB-KW"/>
</dbReference>
<proteinExistence type="inferred from homology"/>
<dbReference type="SUPFAM" id="SSF56059">
    <property type="entry name" value="Glutathione synthetase ATP-binding domain-like"/>
    <property type="match status" value="1"/>
</dbReference>
<evidence type="ECO:0000256" key="10">
    <source>
        <dbReference type="HAMAP-Rule" id="MF_00047"/>
    </source>
</evidence>
<keyword evidence="7 10" id="KW-0133">Cell shape</keyword>
<protein>
    <recommendedName>
        <fullName evidence="10">D-alanine--D-alanine ligase</fullName>
        <ecNumber evidence="10">6.3.2.4</ecNumber>
    </recommendedName>
    <alternativeName>
        <fullName evidence="10">D-Ala-D-Ala ligase</fullName>
    </alternativeName>
    <alternativeName>
        <fullName evidence="10">D-alanylalanine synthetase</fullName>
    </alternativeName>
</protein>
<dbReference type="GO" id="GO:0071555">
    <property type="term" value="P:cell wall organization"/>
    <property type="evidence" value="ECO:0007669"/>
    <property type="project" value="UniProtKB-KW"/>
</dbReference>
<dbReference type="GO" id="GO:0005737">
    <property type="term" value="C:cytoplasm"/>
    <property type="evidence" value="ECO:0007669"/>
    <property type="project" value="UniProtKB-SubCell"/>
</dbReference>
<feature type="binding site" evidence="12">
    <location>
        <position position="330"/>
    </location>
    <ligand>
        <name>Mg(2+)</name>
        <dbReference type="ChEBI" id="CHEBI:18420"/>
        <label>2</label>
    </ligand>
</feature>
<keyword evidence="6 13" id="KW-0067">ATP-binding</keyword>
<reference evidence="15" key="2">
    <citation type="journal article" date="2021" name="Microbiome">
        <title>Successional dynamics and alternative stable states in a saline activated sludge microbial community over 9 years.</title>
        <authorList>
            <person name="Wang Y."/>
            <person name="Ye J."/>
            <person name="Ju F."/>
            <person name="Liu L."/>
            <person name="Boyd J.A."/>
            <person name="Deng Y."/>
            <person name="Parks D.H."/>
            <person name="Jiang X."/>
            <person name="Yin X."/>
            <person name="Woodcroft B.J."/>
            <person name="Tyson G.W."/>
            <person name="Hugenholtz P."/>
            <person name="Polz M.F."/>
            <person name="Zhang T."/>
        </authorList>
    </citation>
    <scope>NUCLEOTIDE SEQUENCE</scope>
    <source>
        <strain evidence="15">HKST-UBA02</strain>
    </source>
</reference>
<evidence type="ECO:0000313" key="16">
    <source>
        <dbReference type="Proteomes" id="UP000739538"/>
    </source>
</evidence>
<comment type="caution">
    <text evidence="15">The sequence shown here is derived from an EMBL/GenBank/DDBJ whole genome shotgun (WGS) entry which is preliminary data.</text>
</comment>
<keyword evidence="3 10" id="KW-0963">Cytoplasm</keyword>
<dbReference type="Pfam" id="PF07478">
    <property type="entry name" value="Dala_Dala_lig_C"/>
    <property type="match status" value="1"/>
</dbReference>
<dbReference type="InterPro" id="IPR016185">
    <property type="entry name" value="PreATP-grasp_dom_sf"/>
</dbReference>
<feature type="binding site" evidence="12">
    <location>
        <position position="317"/>
    </location>
    <ligand>
        <name>Mg(2+)</name>
        <dbReference type="ChEBI" id="CHEBI:18420"/>
        <label>1</label>
    </ligand>
</feature>
<keyword evidence="12" id="KW-0460">Magnesium</keyword>
<dbReference type="InterPro" id="IPR005905">
    <property type="entry name" value="D_ala_D_ala"/>
</dbReference>
<evidence type="ECO:0000256" key="13">
    <source>
        <dbReference type="PROSITE-ProRule" id="PRU00409"/>
    </source>
</evidence>
<dbReference type="InterPro" id="IPR011761">
    <property type="entry name" value="ATP-grasp"/>
</dbReference>
<dbReference type="Gene3D" id="3.40.50.20">
    <property type="match status" value="1"/>
</dbReference>
<evidence type="ECO:0000256" key="7">
    <source>
        <dbReference type="ARBA" id="ARBA00022960"/>
    </source>
</evidence>
<feature type="binding site" evidence="12">
    <location>
        <position position="332"/>
    </location>
    <ligand>
        <name>Mg(2+)</name>
        <dbReference type="ChEBI" id="CHEBI:18420"/>
        <label>2</label>
    </ligand>
</feature>
<evidence type="ECO:0000256" key="11">
    <source>
        <dbReference type="PIRSR" id="PIRSR039102-1"/>
    </source>
</evidence>
<dbReference type="InterPro" id="IPR011095">
    <property type="entry name" value="Dala_Dala_lig_C"/>
</dbReference>
<feature type="active site" evidence="11">
    <location>
        <position position="30"/>
    </location>
</feature>
<evidence type="ECO:0000256" key="1">
    <source>
        <dbReference type="ARBA" id="ARBA00004496"/>
    </source>
</evidence>
<dbReference type="InterPro" id="IPR000291">
    <property type="entry name" value="D-Ala_lig_Van_CS"/>
</dbReference>
<keyword evidence="8 10" id="KW-0573">Peptidoglycan synthesis</keyword>
<dbReference type="Proteomes" id="UP000739538">
    <property type="component" value="Unassembled WGS sequence"/>
</dbReference>
<dbReference type="EC" id="6.3.2.4" evidence="10"/>
<dbReference type="HAMAP" id="MF_00047">
    <property type="entry name" value="Dala_Dala_lig"/>
    <property type="match status" value="1"/>
</dbReference>
<dbReference type="PROSITE" id="PS00844">
    <property type="entry name" value="DALA_DALA_LIGASE_2"/>
    <property type="match status" value="1"/>
</dbReference>
<dbReference type="PIRSF" id="PIRSF039102">
    <property type="entry name" value="Ddl/VanB"/>
    <property type="match status" value="1"/>
</dbReference>
<dbReference type="AlphaFoldDB" id="A0A956SEN9"/>